<dbReference type="InterPro" id="IPR036390">
    <property type="entry name" value="WH_DNA-bd_sf"/>
</dbReference>
<evidence type="ECO:0000256" key="2">
    <source>
        <dbReference type="ARBA" id="ARBA00023125"/>
    </source>
</evidence>
<dbReference type="PANTHER" id="PTHR33204:SF29">
    <property type="entry name" value="TRANSCRIPTIONAL REGULATOR"/>
    <property type="match status" value="1"/>
</dbReference>
<evidence type="ECO:0000313" key="5">
    <source>
        <dbReference type="EMBL" id="GEN88189.1"/>
    </source>
</evidence>
<dbReference type="Gene3D" id="1.10.10.10">
    <property type="entry name" value="Winged helix-like DNA-binding domain superfamily/Winged helix DNA-binding domain"/>
    <property type="match status" value="1"/>
</dbReference>
<organism evidence="5 6">
    <name type="scientific">Oceanobacillus sojae</name>
    <dbReference type="NCBI Taxonomy" id="582851"/>
    <lineage>
        <taxon>Bacteria</taxon>
        <taxon>Bacillati</taxon>
        <taxon>Bacillota</taxon>
        <taxon>Bacilli</taxon>
        <taxon>Bacillales</taxon>
        <taxon>Bacillaceae</taxon>
        <taxon>Oceanobacillus</taxon>
    </lineage>
</organism>
<dbReference type="AlphaFoldDB" id="A0A511ZLB0"/>
<dbReference type="Proteomes" id="UP000321558">
    <property type="component" value="Unassembled WGS sequence"/>
</dbReference>
<evidence type="ECO:0000256" key="3">
    <source>
        <dbReference type="ARBA" id="ARBA00023163"/>
    </source>
</evidence>
<accession>A0A511ZLB0</accession>
<dbReference type="SUPFAM" id="SSF46785">
    <property type="entry name" value="Winged helix' DNA-binding domain"/>
    <property type="match status" value="1"/>
</dbReference>
<proteinExistence type="predicted"/>
<dbReference type="GO" id="GO:0003677">
    <property type="term" value="F:DNA binding"/>
    <property type="evidence" value="ECO:0007669"/>
    <property type="project" value="UniProtKB-KW"/>
</dbReference>
<dbReference type="STRING" id="582851.GCA_900162665_03758"/>
<sequence length="129" mass="14890">MANLTAGENCGELQVALDIIVGKWKPIILFHLMENEKLRFSELQRAIPEITKKMLTSQLRELEYNDIVHREVYQQVPPKVEYSMTEYGHGLTPLLVSMRSWGTEHLKHLKELRGEDKDNEEQEGKAGSN</sequence>
<evidence type="ECO:0000256" key="1">
    <source>
        <dbReference type="ARBA" id="ARBA00023015"/>
    </source>
</evidence>
<dbReference type="RefSeq" id="WP_147211124.1">
    <property type="nucleotide sequence ID" value="NZ_BJYM01000012.1"/>
</dbReference>
<keyword evidence="1" id="KW-0805">Transcription regulation</keyword>
<dbReference type="PANTHER" id="PTHR33204">
    <property type="entry name" value="TRANSCRIPTIONAL REGULATOR, MARR FAMILY"/>
    <property type="match status" value="1"/>
</dbReference>
<feature type="domain" description="HTH hxlR-type" evidence="4">
    <location>
        <begin position="10"/>
        <end position="110"/>
    </location>
</feature>
<keyword evidence="2" id="KW-0238">DNA-binding</keyword>
<keyword evidence="6" id="KW-1185">Reference proteome</keyword>
<dbReference type="EMBL" id="BJYM01000012">
    <property type="protein sequence ID" value="GEN88189.1"/>
    <property type="molecule type" value="Genomic_DNA"/>
</dbReference>
<keyword evidence="3" id="KW-0804">Transcription</keyword>
<dbReference type="InterPro" id="IPR036388">
    <property type="entry name" value="WH-like_DNA-bd_sf"/>
</dbReference>
<protein>
    <submittedName>
        <fullName evidence="5">Putative HTH-type transcriptional regulator YdeP</fullName>
    </submittedName>
</protein>
<gene>
    <name evidence="5" type="primary">ydeP</name>
    <name evidence="5" type="ORF">OSO01_29280</name>
</gene>
<dbReference type="PROSITE" id="PS51118">
    <property type="entry name" value="HTH_HXLR"/>
    <property type="match status" value="1"/>
</dbReference>
<name>A0A511ZLB0_9BACI</name>
<evidence type="ECO:0000313" key="6">
    <source>
        <dbReference type="Proteomes" id="UP000321558"/>
    </source>
</evidence>
<dbReference type="InterPro" id="IPR002577">
    <property type="entry name" value="HTH_HxlR"/>
</dbReference>
<dbReference type="OrthoDB" id="9791143at2"/>
<dbReference type="Pfam" id="PF01638">
    <property type="entry name" value="HxlR"/>
    <property type="match status" value="1"/>
</dbReference>
<comment type="caution">
    <text evidence="5">The sequence shown here is derived from an EMBL/GenBank/DDBJ whole genome shotgun (WGS) entry which is preliminary data.</text>
</comment>
<reference evidence="5 6" key="1">
    <citation type="submission" date="2019-07" db="EMBL/GenBank/DDBJ databases">
        <title>Whole genome shotgun sequence of Oceanobacillus sojae NBRC 105379.</title>
        <authorList>
            <person name="Hosoyama A."/>
            <person name="Uohara A."/>
            <person name="Ohji S."/>
            <person name="Ichikawa N."/>
        </authorList>
    </citation>
    <scope>NUCLEOTIDE SEQUENCE [LARGE SCALE GENOMIC DNA]</scope>
    <source>
        <strain evidence="5 6">NBRC 105379</strain>
    </source>
</reference>
<evidence type="ECO:0000259" key="4">
    <source>
        <dbReference type="PROSITE" id="PS51118"/>
    </source>
</evidence>